<feature type="transmembrane region" description="Helical" evidence="5">
    <location>
        <begin position="217"/>
        <end position="237"/>
    </location>
</feature>
<dbReference type="InterPro" id="IPR006694">
    <property type="entry name" value="Fatty_acid_hydroxylase"/>
</dbReference>
<feature type="transmembrane region" description="Helical" evidence="5">
    <location>
        <begin position="167"/>
        <end position="188"/>
    </location>
</feature>
<gene>
    <name evidence="7" type="ORF">PENDEC_c028G07215</name>
</gene>
<keyword evidence="3 5" id="KW-1133">Transmembrane helix</keyword>
<dbReference type="InterPro" id="IPR050307">
    <property type="entry name" value="Sterol_Desaturase_Related"/>
</dbReference>
<dbReference type="AlphaFoldDB" id="A0A1V6NZF6"/>
<feature type="transmembrane region" description="Helical" evidence="5">
    <location>
        <begin position="353"/>
        <end position="372"/>
    </location>
</feature>
<dbReference type="GO" id="GO:0008610">
    <property type="term" value="P:lipid biosynthetic process"/>
    <property type="evidence" value="ECO:0007669"/>
    <property type="project" value="InterPro"/>
</dbReference>
<dbReference type="GO" id="GO:0016491">
    <property type="term" value="F:oxidoreductase activity"/>
    <property type="evidence" value="ECO:0007669"/>
    <property type="project" value="InterPro"/>
</dbReference>
<comment type="caution">
    <text evidence="7">The sequence shown here is derived from an EMBL/GenBank/DDBJ whole genome shotgun (WGS) entry which is preliminary data.</text>
</comment>
<sequence>MLPVWPLPSFSPCALHARLKINYYWGLALHLCMPPKHLCPNVEMRTRNAGGDVVPIERRPASPILTSDELHSLTRRCADNLHLKYLPGSQKYIFVPTAVVPLFHRSSRVLTTDDTMDALFSIPFLSLLFLPALSSYSTSLNILFFYMTWTTLVLSHPPLRVELFGSAAVRLLFHALPSFIFFLFDILLPSTAVAVKAQGEAGLPGGKKRCTLRVKQFKVAGWSLFNLCFSVAAQAAIESLLVRGFGVRSAIKVSMKLPMPWGMTKDVFFGLVVREVLTYVLHRYVLHSENFLSKYHNNWYHQLNAPFPLTAHYDHPLAYFVHRFLPTYLPAMLFRFHMLTFLLYLAIVSIEETFAYSGYTIMPTSFFLGGIARRTDMHLIEGGLGNFGPWGLLDWVCGTTVGDRDLEDDLANELEEHEIDDKVRKALEASKRKVREGTLRRNTRRNGHA</sequence>
<keyword evidence="8" id="KW-1185">Reference proteome</keyword>
<keyword evidence="4 5" id="KW-0472">Membrane</keyword>
<dbReference type="STRING" id="69771.A0A1V6NZF6"/>
<name>A0A1V6NZF6_PENDC</name>
<feature type="transmembrane region" description="Helical" evidence="5">
    <location>
        <begin position="328"/>
        <end position="347"/>
    </location>
</feature>
<evidence type="ECO:0000313" key="8">
    <source>
        <dbReference type="Proteomes" id="UP000191522"/>
    </source>
</evidence>
<evidence type="ECO:0000259" key="6">
    <source>
        <dbReference type="Pfam" id="PF04116"/>
    </source>
</evidence>
<reference evidence="8" key="1">
    <citation type="journal article" date="2017" name="Nat. Microbiol.">
        <title>Global analysis of biosynthetic gene clusters reveals vast potential of secondary metabolite production in Penicillium species.</title>
        <authorList>
            <person name="Nielsen J.C."/>
            <person name="Grijseels S."/>
            <person name="Prigent S."/>
            <person name="Ji B."/>
            <person name="Dainat J."/>
            <person name="Nielsen K.F."/>
            <person name="Frisvad J.C."/>
            <person name="Workman M."/>
            <person name="Nielsen J."/>
        </authorList>
    </citation>
    <scope>NUCLEOTIDE SEQUENCE [LARGE SCALE GENOMIC DNA]</scope>
    <source>
        <strain evidence="8">IBT 11843</strain>
    </source>
</reference>
<evidence type="ECO:0000256" key="1">
    <source>
        <dbReference type="ARBA" id="ARBA00004370"/>
    </source>
</evidence>
<evidence type="ECO:0000313" key="7">
    <source>
        <dbReference type="EMBL" id="OQD69932.1"/>
    </source>
</evidence>
<proteinExistence type="predicted"/>
<dbReference type="EMBL" id="MDYL01000028">
    <property type="protein sequence ID" value="OQD69932.1"/>
    <property type="molecule type" value="Genomic_DNA"/>
</dbReference>
<dbReference type="Proteomes" id="UP000191522">
    <property type="component" value="Unassembled WGS sequence"/>
</dbReference>
<protein>
    <recommendedName>
        <fullName evidence="6">Fatty acid hydroxylase domain-containing protein</fullName>
    </recommendedName>
</protein>
<evidence type="ECO:0000256" key="5">
    <source>
        <dbReference type="SAM" id="Phobius"/>
    </source>
</evidence>
<organism evidence="7 8">
    <name type="scientific">Penicillium decumbens</name>
    <dbReference type="NCBI Taxonomy" id="69771"/>
    <lineage>
        <taxon>Eukaryota</taxon>
        <taxon>Fungi</taxon>
        <taxon>Dikarya</taxon>
        <taxon>Ascomycota</taxon>
        <taxon>Pezizomycotina</taxon>
        <taxon>Eurotiomycetes</taxon>
        <taxon>Eurotiomycetidae</taxon>
        <taxon>Eurotiales</taxon>
        <taxon>Aspergillaceae</taxon>
        <taxon>Penicillium</taxon>
    </lineage>
</organism>
<dbReference type="GO" id="GO:0016020">
    <property type="term" value="C:membrane"/>
    <property type="evidence" value="ECO:0007669"/>
    <property type="project" value="UniProtKB-SubCell"/>
</dbReference>
<dbReference type="PANTHER" id="PTHR11863">
    <property type="entry name" value="STEROL DESATURASE"/>
    <property type="match status" value="1"/>
</dbReference>
<feature type="domain" description="Fatty acid hydroxylase" evidence="6">
    <location>
        <begin position="268"/>
        <end position="399"/>
    </location>
</feature>
<keyword evidence="2 5" id="KW-0812">Transmembrane</keyword>
<feature type="transmembrane region" description="Helical" evidence="5">
    <location>
        <begin position="124"/>
        <end position="147"/>
    </location>
</feature>
<accession>A0A1V6NZF6</accession>
<dbReference type="GO" id="GO:0005506">
    <property type="term" value="F:iron ion binding"/>
    <property type="evidence" value="ECO:0007669"/>
    <property type="project" value="InterPro"/>
</dbReference>
<evidence type="ECO:0000256" key="4">
    <source>
        <dbReference type="ARBA" id="ARBA00023136"/>
    </source>
</evidence>
<dbReference type="Pfam" id="PF04116">
    <property type="entry name" value="FA_hydroxylase"/>
    <property type="match status" value="1"/>
</dbReference>
<dbReference type="OrthoDB" id="408954at2759"/>
<comment type="subcellular location">
    <subcellularLocation>
        <location evidence="1">Membrane</location>
    </subcellularLocation>
</comment>
<evidence type="ECO:0000256" key="3">
    <source>
        <dbReference type="ARBA" id="ARBA00022989"/>
    </source>
</evidence>
<dbReference type="OMA" id="MTWSTLV"/>
<evidence type="ECO:0000256" key="2">
    <source>
        <dbReference type="ARBA" id="ARBA00022692"/>
    </source>
</evidence>